<comment type="caution">
    <text evidence="1">The sequence shown here is derived from an EMBL/GenBank/DDBJ whole genome shotgun (WGS) entry which is preliminary data.</text>
</comment>
<evidence type="ECO:0000313" key="2">
    <source>
        <dbReference type="Proteomes" id="UP000828941"/>
    </source>
</evidence>
<keyword evidence="2" id="KW-1185">Reference proteome</keyword>
<reference evidence="1 2" key="1">
    <citation type="journal article" date="2022" name="DNA Res.">
        <title>Chromosomal-level genome assembly of the orchid tree Bauhinia variegata (Leguminosae; Cercidoideae) supports the allotetraploid origin hypothesis of Bauhinia.</title>
        <authorList>
            <person name="Zhong Y."/>
            <person name="Chen Y."/>
            <person name="Zheng D."/>
            <person name="Pang J."/>
            <person name="Liu Y."/>
            <person name="Luo S."/>
            <person name="Meng S."/>
            <person name="Qian L."/>
            <person name="Wei D."/>
            <person name="Dai S."/>
            <person name="Zhou R."/>
        </authorList>
    </citation>
    <scope>NUCLEOTIDE SEQUENCE [LARGE SCALE GENOMIC DNA]</scope>
    <source>
        <strain evidence="1">BV-YZ2020</strain>
    </source>
</reference>
<evidence type="ECO:0000313" key="1">
    <source>
        <dbReference type="EMBL" id="KAI4316360.1"/>
    </source>
</evidence>
<protein>
    <submittedName>
        <fullName evidence="1">Uncharacterized protein</fullName>
    </submittedName>
</protein>
<accession>A0ACB9LXD5</accession>
<sequence>MNTSNYLAFQTAMETNKNNSHDQEWVINISQSLEEDLEENDELSSIRIFSVPKPLFSSKPEAYTPQVVALGPYHHRRLEPFEVERHKLAAARKLKKKLKLIKFCDLVDHIAENENHIRSCYHRYLDFNRQTLAWMLAIDVSFLYQFLRTYPDKRQRSVSLSKRNSLKMGYLMDLTRRKTFHQVVLRDVTMLENQIPLFLLREVHGFYHSDIDEDNSNQLLASMLIGFCKDLAPIKQIDDRHFKERCFEKAHLLDLLYDAVAPKMPFAQVLDEQEKAKAKQEENDKFGCFRIALCSISGLICFVFKLFHSVILVKVSTMACKIIASFLKLRGKNDLSDVFSSAQDVLEEAESTALNEKNESPLVEEIEIPSVAELSKIGVKFEPTKGGLNTIQFDIATATFRLPVIHLNDNSEVVLRNLVAYEACIAPERMVLTRYTELMNGIIDTEEDVRILRESGVLLNRLKSDKAVASLWNGMTISVKATKVPILDKAIEGANAYYSGSWKVKVKKTMKKYVYSSWPCLTFLAANIFIFLSVVEAFCSMYSCSKWLKAE</sequence>
<proteinExistence type="predicted"/>
<organism evidence="1 2">
    <name type="scientific">Bauhinia variegata</name>
    <name type="common">Purple orchid tree</name>
    <name type="synonym">Phanera variegata</name>
    <dbReference type="NCBI Taxonomy" id="167791"/>
    <lineage>
        <taxon>Eukaryota</taxon>
        <taxon>Viridiplantae</taxon>
        <taxon>Streptophyta</taxon>
        <taxon>Embryophyta</taxon>
        <taxon>Tracheophyta</taxon>
        <taxon>Spermatophyta</taxon>
        <taxon>Magnoliopsida</taxon>
        <taxon>eudicotyledons</taxon>
        <taxon>Gunneridae</taxon>
        <taxon>Pentapetalae</taxon>
        <taxon>rosids</taxon>
        <taxon>fabids</taxon>
        <taxon>Fabales</taxon>
        <taxon>Fabaceae</taxon>
        <taxon>Cercidoideae</taxon>
        <taxon>Cercideae</taxon>
        <taxon>Bauhiniinae</taxon>
        <taxon>Bauhinia</taxon>
    </lineage>
</organism>
<gene>
    <name evidence="1" type="ORF">L6164_024348</name>
</gene>
<dbReference type="Proteomes" id="UP000828941">
    <property type="component" value="Chromosome 10"/>
</dbReference>
<name>A0ACB9LXD5_BAUVA</name>
<dbReference type="EMBL" id="CM039435">
    <property type="protein sequence ID" value="KAI4316360.1"/>
    <property type="molecule type" value="Genomic_DNA"/>
</dbReference>